<protein>
    <submittedName>
        <fullName evidence="3">Plasmid stabilization system</fullName>
    </submittedName>
</protein>
<dbReference type="Gene3D" id="3.30.2310.20">
    <property type="entry name" value="RelE-like"/>
    <property type="match status" value="1"/>
</dbReference>
<sequence>MSDYVLTPLAQADIFDIWSAITEDDDQAADRVEQAIFDACAFLAAGPGRGHTRPDLTVLPLRFWTLTRYPSYAIVYRSETEPLQIIAVLHGRRNMRRLLEGRQ</sequence>
<dbReference type="HOGENOM" id="CLU_147162_10_1_3"/>
<comment type="similarity">
    <text evidence="1">Belongs to the RelE toxin family.</text>
</comment>
<dbReference type="InterPro" id="IPR035093">
    <property type="entry name" value="RelE/ParE_toxin_dom_sf"/>
</dbReference>
<dbReference type="RefSeq" id="WP_023174060.1">
    <property type="nucleotide sequence ID" value="NC_022600.1"/>
</dbReference>
<dbReference type="STRING" id="1183438.GKIL_2618"/>
<evidence type="ECO:0000256" key="2">
    <source>
        <dbReference type="ARBA" id="ARBA00022649"/>
    </source>
</evidence>
<name>U5QMQ7_GLOK1</name>
<dbReference type="eggNOG" id="COG3668">
    <property type="taxonomic scope" value="Bacteria"/>
</dbReference>
<dbReference type="KEGG" id="glj:GKIL_2618"/>
<dbReference type="OrthoDB" id="9798046at2"/>
<evidence type="ECO:0000256" key="1">
    <source>
        <dbReference type="ARBA" id="ARBA00006226"/>
    </source>
</evidence>
<dbReference type="Pfam" id="PF05016">
    <property type="entry name" value="ParE_toxin"/>
    <property type="match status" value="1"/>
</dbReference>
<evidence type="ECO:0000313" key="4">
    <source>
        <dbReference type="Proteomes" id="UP000017396"/>
    </source>
</evidence>
<keyword evidence="2" id="KW-1277">Toxin-antitoxin system</keyword>
<dbReference type="EMBL" id="CP003587">
    <property type="protein sequence ID" value="AGY58864.1"/>
    <property type="molecule type" value="Genomic_DNA"/>
</dbReference>
<reference evidence="3 4" key="1">
    <citation type="journal article" date="2013" name="PLoS ONE">
        <title>Cultivation and Complete Genome Sequencing of Gloeobacter kilaueensis sp. nov., from a Lava Cave in Kilauea Caldera, Hawai'i.</title>
        <authorList>
            <person name="Saw J.H."/>
            <person name="Schatz M."/>
            <person name="Brown M.V."/>
            <person name="Kunkel D.D."/>
            <person name="Foster J.S."/>
            <person name="Shick H."/>
            <person name="Christensen S."/>
            <person name="Hou S."/>
            <person name="Wan X."/>
            <person name="Donachie S.P."/>
        </authorList>
    </citation>
    <scope>NUCLEOTIDE SEQUENCE [LARGE SCALE GENOMIC DNA]</scope>
    <source>
        <strain evidence="4">JS</strain>
    </source>
</reference>
<dbReference type="PANTHER" id="PTHR33755">
    <property type="entry name" value="TOXIN PARE1-RELATED"/>
    <property type="match status" value="1"/>
</dbReference>
<gene>
    <name evidence="3" type="ORF">GKIL_2618</name>
</gene>
<organism evidence="3 4">
    <name type="scientific">Gloeobacter kilaueensis (strain ATCC BAA-2537 / CCAP 1431/1 / ULC 316 / JS1)</name>
    <dbReference type="NCBI Taxonomy" id="1183438"/>
    <lineage>
        <taxon>Bacteria</taxon>
        <taxon>Bacillati</taxon>
        <taxon>Cyanobacteriota</taxon>
        <taxon>Cyanophyceae</taxon>
        <taxon>Gloeobacterales</taxon>
        <taxon>Gloeobacteraceae</taxon>
        <taxon>Gloeobacter</taxon>
    </lineage>
</organism>
<proteinExistence type="inferred from homology"/>
<evidence type="ECO:0000313" key="3">
    <source>
        <dbReference type="EMBL" id="AGY58864.1"/>
    </source>
</evidence>
<keyword evidence="4" id="KW-1185">Reference proteome</keyword>
<dbReference type="AlphaFoldDB" id="U5QMQ7"/>
<dbReference type="InterPro" id="IPR007712">
    <property type="entry name" value="RelE/ParE_toxin"/>
</dbReference>
<dbReference type="InterPro" id="IPR051803">
    <property type="entry name" value="TA_system_RelE-like_toxin"/>
</dbReference>
<accession>U5QMQ7</accession>
<dbReference type="Proteomes" id="UP000017396">
    <property type="component" value="Chromosome"/>
</dbReference>